<evidence type="ECO:0000256" key="5">
    <source>
        <dbReference type="ARBA" id="ARBA00023136"/>
    </source>
</evidence>
<keyword evidence="5 6" id="KW-0472">Membrane</keyword>
<proteinExistence type="predicted"/>
<dbReference type="InterPro" id="IPR011577">
    <property type="entry name" value="Cyt_b561_bac/Ni-Hgenase"/>
</dbReference>
<accession>A0A328Y0H0</accession>
<evidence type="ECO:0000259" key="7">
    <source>
        <dbReference type="Pfam" id="PF01292"/>
    </source>
</evidence>
<comment type="subcellular location">
    <subcellularLocation>
        <location evidence="1">Cell membrane</location>
        <topology evidence="1">Multi-pass membrane protein</topology>
    </subcellularLocation>
</comment>
<feature type="transmembrane region" description="Helical" evidence="6">
    <location>
        <begin position="162"/>
        <end position="183"/>
    </location>
</feature>
<evidence type="ECO:0000256" key="3">
    <source>
        <dbReference type="ARBA" id="ARBA00022692"/>
    </source>
</evidence>
<name>A0A328Y0H0_9GAMM</name>
<organism evidence="8 9">
    <name type="scientific">Onishia taeanensis</name>
    <dbReference type="NCBI Taxonomy" id="284577"/>
    <lineage>
        <taxon>Bacteria</taxon>
        <taxon>Pseudomonadati</taxon>
        <taxon>Pseudomonadota</taxon>
        <taxon>Gammaproteobacteria</taxon>
        <taxon>Oceanospirillales</taxon>
        <taxon>Halomonadaceae</taxon>
        <taxon>Onishia</taxon>
    </lineage>
</organism>
<dbReference type="InterPro" id="IPR016174">
    <property type="entry name" value="Di-haem_cyt_TM"/>
</dbReference>
<feature type="transmembrane region" description="Helical" evidence="6">
    <location>
        <begin position="59"/>
        <end position="80"/>
    </location>
</feature>
<keyword evidence="3 6" id="KW-0812">Transmembrane</keyword>
<dbReference type="Proteomes" id="UP000249700">
    <property type="component" value="Unassembled WGS sequence"/>
</dbReference>
<sequence>MNVLSSTMSYFRERQTPLVLSFHIAVLLMVISQIIFSNFMGFTRAGEVASQLPERVGTWLHIGTGLLLVPVSLIFLFAVIKQRGLKYYFPYLVGDLEPLKADIQTLLKFKLPAPGPAGLAAVMHGLGLGALLLVVLSGFTWFLCWNFQPSWAYQVKEVHGLLTGLIEAYLVGHAAMGILHIYLRYRAPSL</sequence>
<evidence type="ECO:0000313" key="8">
    <source>
        <dbReference type="EMBL" id="RAR63482.1"/>
    </source>
</evidence>
<evidence type="ECO:0000256" key="1">
    <source>
        <dbReference type="ARBA" id="ARBA00004651"/>
    </source>
</evidence>
<dbReference type="AlphaFoldDB" id="A0A328Y0H0"/>
<dbReference type="Pfam" id="PF01292">
    <property type="entry name" value="Ni_hydr_CYTB"/>
    <property type="match status" value="1"/>
</dbReference>
<evidence type="ECO:0000313" key="9">
    <source>
        <dbReference type="Proteomes" id="UP000249700"/>
    </source>
</evidence>
<evidence type="ECO:0000256" key="2">
    <source>
        <dbReference type="ARBA" id="ARBA00022475"/>
    </source>
</evidence>
<dbReference type="GO" id="GO:0009055">
    <property type="term" value="F:electron transfer activity"/>
    <property type="evidence" value="ECO:0007669"/>
    <property type="project" value="InterPro"/>
</dbReference>
<feature type="domain" description="Cytochrome b561 bacterial/Ni-hydrogenase" evidence="7">
    <location>
        <begin position="15"/>
        <end position="183"/>
    </location>
</feature>
<reference evidence="8 9" key="1">
    <citation type="submission" date="2018-06" db="EMBL/GenBank/DDBJ databases">
        <title>Comparative analysis of microorganisms from saline springs in Andes Mountain Range, Colombia.</title>
        <authorList>
            <person name="Rubin E."/>
        </authorList>
    </citation>
    <scope>NUCLEOTIDE SEQUENCE [LARGE SCALE GENOMIC DNA]</scope>
    <source>
        <strain evidence="8 9">USBA-857</strain>
    </source>
</reference>
<evidence type="ECO:0000256" key="4">
    <source>
        <dbReference type="ARBA" id="ARBA00022989"/>
    </source>
</evidence>
<dbReference type="EMBL" id="QLSX01000002">
    <property type="protein sequence ID" value="RAR63482.1"/>
    <property type="molecule type" value="Genomic_DNA"/>
</dbReference>
<protein>
    <submittedName>
        <fullName evidence="8">Cytochrome b561-like protein</fullName>
    </submittedName>
</protein>
<keyword evidence="2" id="KW-1003">Cell membrane</keyword>
<comment type="caution">
    <text evidence="8">The sequence shown here is derived from an EMBL/GenBank/DDBJ whole genome shotgun (WGS) entry which is preliminary data.</text>
</comment>
<dbReference type="RefSeq" id="WP_181463023.1">
    <property type="nucleotide sequence ID" value="NZ_QLSX01000002.1"/>
</dbReference>
<gene>
    <name evidence="8" type="ORF">BCL93_102221</name>
</gene>
<keyword evidence="4 6" id="KW-1133">Transmembrane helix</keyword>
<feature type="transmembrane region" description="Helical" evidence="6">
    <location>
        <begin position="18"/>
        <end position="39"/>
    </location>
</feature>
<dbReference type="GO" id="GO:0022904">
    <property type="term" value="P:respiratory electron transport chain"/>
    <property type="evidence" value="ECO:0007669"/>
    <property type="project" value="InterPro"/>
</dbReference>
<evidence type="ECO:0000256" key="6">
    <source>
        <dbReference type="SAM" id="Phobius"/>
    </source>
</evidence>
<dbReference type="SUPFAM" id="SSF81342">
    <property type="entry name" value="Transmembrane di-heme cytochromes"/>
    <property type="match status" value="1"/>
</dbReference>
<feature type="transmembrane region" description="Helical" evidence="6">
    <location>
        <begin position="117"/>
        <end position="142"/>
    </location>
</feature>
<dbReference type="GO" id="GO:0005886">
    <property type="term" value="C:plasma membrane"/>
    <property type="evidence" value="ECO:0007669"/>
    <property type="project" value="UniProtKB-SubCell"/>
</dbReference>